<accession>A0AAJ0U3Y0</accession>
<dbReference type="InterPro" id="IPR050563">
    <property type="entry name" value="4-hydroxybenzoyl-CoA_TE"/>
</dbReference>
<dbReference type="InterPro" id="IPR029069">
    <property type="entry name" value="HotDog_dom_sf"/>
</dbReference>
<organism evidence="3 4">
    <name type="scientific">Halochromatium glycolicum</name>
    <dbReference type="NCBI Taxonomy" id="85075"/>
    <lineage>
        <taxon>Bacteria</taxon>
        <taxon>Pseudomonadati</taxon>
        <taxon>Pseudomonadota</taxon>
        <taxon>Gammaproteobacteria</taxon>
        <taxon>Chromatiales</taxon>
        <taxon>Chromatiaceae</taxon>
        <taxon>Halochromatium</taxon>
    </lineage>
</organism>
<dbReference type="Proteomes" id="UP001296776">
    <property type="component" value="Unassembled WGS sequence"/>
</dbReference>
<reference evidence="3" key="1">
    <citation type="submission" date="2017-08" db="EMBL/GenBank/DDBJ databases">
        <authorList>
            <person name="Imhoff J.F."/>
            <person name="Rahn T."/>
            <person name="Kuenzel S."/>
            <person name="Neulinger S.C."/>
        </authorList>
    </citation>
    <scope>NUCLEOTIDE SEQUENCE</scope>
    <source>
        <strain evidence="3">DSM 11080</strain>
    </source>
</reference>
<sequence>MAETDLAETDLAQADLAERDSAHRFRVALHDTDSAGVLFFGHLFRHAHDAYEEAMRRIGWPIDRLIRDGELGLPLVHAEADFLDRLRHGDSVRVSLALQAQTRKRFVLDYRFWRGGELAATASTVHVAIDPRTGRSRPLPAELIEALGRLADGSVG</sequence>
<keyword evidence="4" id="KW-1185">Reference proteome</keyword>
<dbReference type="CDD" id="cd00586">
    <property type="entry name" value="4HBT"/>
    <property type="match status" value="1"/>
</dbReference>
<name>A0AAJ0U3Y0_9GAMM</name>
<evidence type="ECO:0000256" key="2">
    <source>
        <dbReference type="ARBA" id="ARBA00022801"/>
    </source>
</evidence>
<dbReference type="Pfam" id="PF13279">
    <property type="entry name" value="4HBT_2"/>
    <property type="match status" value="1"/>
</dbReference>
<evidence type="ECO:0008006" key="5">
    <source>
        <dbReference type="Google" id="ProtNLM"/>
    </source>
</evidence>
<dbReference type="EMBL" id="NRSJ01000015">
    <property type="protein sequence ID" value="MBK1704835.1"/>
    <property type="molecule type" value="Genomic_DNA"/>
</dbReference>
<dbReference type="RefSeq" id="WP_200346048.1">
    <property type="nucleotide sequence ID" value="NZ_NRSJ01000015.1"/>
</dbReference>
<reference evidence="3" key="2">
    <citation type="journal article" date="2020" name="Microorganisms">
        <title>Osmotic Adaptation and Compatible Solute Biosynthesis of Phototrophic Bacteria as Revealed from Genome Analyses.</title>
        <authorList>
            <person name="Imhoff J.F."/>
            <person name="Rahn T."/>
            <person name="Kunzel S."/>
            <person name="Keller A."/>
            <person name="Neulinger S.C."/>
        </authorList>
    </citation>
    <scope>NUCLEOTIDE SEQUENCE</scope>
    <source>
        <strain evidence="3">DSM 11080</strain>
    </source>
</reference>
<proteinExistence type="inferred from homology"/>
<evidence type="ECO:0000313" key="3">
    <source>
        <dbReference type="EMBL" id="MBK1704835.1"/>
    </source>
</evidence>
<dbReference type="PANTHER" id="PTHR31793">
    <property type="entry name" value="4-HYDROXYBENZOYL-COA THIOESTERASE FAMILY MEMBER"/>
    <property type="match status" value="1"/>
</dbReference>
<evidence type="ECO:0000256" key="1">
    <source>
        <dbReference type="ARBA" id="ARBA00005953"/>
    </source>
</evidence>
<dbReference type="GO" id="GO:0047617">
    <property type="term" value="F:fatty acyl-CoA hydrolase activity"/>
    <property type="evidence" value="ECO:0007669"/>
    <property type="project" value="TreeGrafter"/>
</dbReference>
<comment type="caution">
    <text evidence="3">The sequence shown here is derived from an EMBL/GenBank/DDBJ whole genome shotgun (WGS) entry which is preliminary data.</text>
</comment>
<dbReference type="AlphaFoldDB" id="A0AAJ0U3Y0"/>
<keyword evidence="2" id="KW-0378">Hydrolase</keyword>
<evidence type="ECO:0000313" key="4">
    <source>
        <dbReference type="Proteomes" id="UP001296776"/>
    </source>
</evidence>
<dbReference type="PANTHER" id="PTHR31793:SF27">
    <property type="entry name" value="NOVEL THIOESTERASE SUPERFAMILY DOMAIN AND SAPOSIN A-TYPE DOMAIN CONTAINING PROTEIN (0610012H03RIK)"/>
    <property type="match status" value="1"/>
</dbReference>
<gene>
    <name evidence="3" type="ORF">CKO40_09855</name>
</gene>
<dbReference type="SUPFAM" id="SSF54637">
    <property type="entry name" value="Thioesterase/thiol ester dehydrase-isomerase"/>
    <property type="match status" value="1"/>
</dbReference>
<dbReference type="Gene3D" id="3.10.129.10">
    <property type="entry name" value="Hotdog Thioesterase"/>
    <property type="match status" value="1"/>
</dbReference>
<comment type="similarity">
    <text evidence="1">Belongs to the 4-hydroxybenzoyl-CoA thioesterase family.</text>
</comment>
<protein>
    <recommendedName>
        <fullName evidence="5">Acyl-CoA thioesterase</fullName>
    </recommendedName>
</protein>